<dbReference type="PANTHER" id="PTHR30485">
    <property type="entry name" value="NI/FE-HYDROGENASE 1 B-TYPE CYTOCHROME SUBUNIT"/>
    <property type="match status" value="1"/>
</dbReference>
<feature type="domain" description="Cytochrome b561 bacterial/Ni-hydrogenase" evidence="7">
    <location>
        <begin position="10"/>
        <end position="202"/>
    </location>
</feature>
<dbReference type="Gene3D" id="1.20.950.20">
    <property type="entry name" value="Transmembrane di-heme cytochromes, Chain C"/>
    <property type="match status" value="1"/>
</dbReference>
<reference evidence="8" key="1">
    <citation type="submission" date="2022-10" db="EMBL/GenBank/DDBJ databases">
        <title>Gaoshiqiia sediminis gen. nov., sp. nov., isolated from coastal sediment.</title>
        <authorList>
            <person name="Yu W.X."/>
            <person name="Mu D.S."/>
            <person name="Du J.Z."/>
            <person name="Liang Y.Q."/>
        </authorList>
    </citation>
    <scope>NUCLEOTIDE SEQUENCE</scope>
    <source>
        <strain evidence="8">A06</strain>
    </source>
</reference>
<dbReference type="AlphaFoldDB" id="A0AA41YBW4"/>
<comment type="subcellular location">
    <subcellularLocation>
        <location evidence="1">Cell membrane</location>
        <topology evidence="1">Multi-pass membrane protein</topology>
    </subcellularLocation>
</comment>
<feature type="transmembrane region" description="Helical" evidence="6">
    <location>
        <begin position="159"/>
        <end position="185"/>
    </location>
</feature>
<evidence type="ECO:0000256" key="5">
    <source>
        <dbReference type="ARBA" id="ARBA00023136"/>
    </source>
</evidence>
<protein>
    <submittedName>
        <fullName evidence="8">Cytochrome b/b6 domain-containing protein</fullName>
    </submittedName>
</protein>
<proteinExistence type="predicted"/>
<keyword evidence="5 6" id="KW-0472">Membrane</keyword>
<dbReference type="GO" id="GO:0022904">
    <property type="term" value="P:respiratory electron transport chain"/>
    <property type="evidence" value="ECO:0007669"/>
    <property type="project" value="InterPro"/>
</dbReference>
<accession>A0AA41YBW4</accession>
<dbReference type="InterPro" id="IPR016174">
    <property type="entry name" value="Di-haem_cyt_TM"/>
</dbReference>
<dbReference type="GO" id="GO:0005886">
    <property type="term" value="C:plasma membrane"/>
    <property type="evidence" value="ECO:0007669"/>
    <property type="project" value="UniProtKB-SubCell"/>
</dbReference>
<feature type="transmembrane region" description="Helical" evidence="6">
    <location>
        <begin position="125"/>
        <end position="147"/>
    </location>
</feature>
<evidence type="ECO:0000256" key="2">
    <source>
        <dbReference type="ARBA" id="ARBA00022475"/>
    </source>
</evidence>
<keyword evidence="2" id="KW-1003">Cell membrane</keyword>
<keyword evidence="3 6" id="KW-0812">Transmembrane</keyword>
<evidence type="ECO:0000313" key="8">
    <source>
        <dbReference type="EMBL" id="MCW0481977.1"/>
    </source>
</evidence>
<sequence>MNSSNRIYLYPLWVRIWHGVNALGIIFLIISGLRMQYADVDLFGFSFKTAITLHNVAGVSISVNYVLFLIGNFVTTNKYHYRVELDQLVEKLKLQSNYYLSGIFTNEPAPFPVSPKQKFNPLQKYVYIAVMYVLVPLLIVTGIALLFPELIVERIYSFSGIYLTALLHGAIGLFIFIFLIIHLYIASMGKNPLIAFRSMIDGFHDVSH</sequence>
<dbReference type="SUPFAM" id="SSF81342">
    <property type="entry name" value="Transmembrane di-heme cytochromes"/>
    <property type="match status" value="1"/>
</dbReference>
<organism evidence="8 9">
    <name type="scientific">Gaoshiqia sediminis</name>
    <dbReference type="NCBI Taxonomy" id="2986998"/>
    <lineage>
        <taxon>Bacteria</taxon>
        <taxon>Pseudomonadati</taxon>
        <taxon>Bacteroidota</taxon>
        <taxon>Bacteroidia</taxon>
        <taxon>Marinilabiliales</taxon>
        <taxon>Prolixibacteraceae</taxon>
        <taxon>Gaoshiqia</taxon>
    </lineage>
</organism>
<dbReference type="RefSeq" id="WP_282590586.1">
    <property type="nucleotide sequence ID" value="NZ_JAPAAF010000004.1"/>
</dbReference>
<comment type="caution">
    <text evidence="8">The sequence shown here is derived from an EMBL/GenBank/DDBJ whole genome shotgun (WGS) entry which is preliminary data.</text>
</comment>
<dbReference type="EMBL" id="JAPAAF010000004">
    <property type="protein sequence ID" value="MCW0481977.1"/>
    <property type="molecule type" value="Genomic_DNA"/>
</dbReference>
<feature type="transmembrane region" description="Helical" evidence="6">
    <location>
        <begin position="53"/>
        <end position="74"/>
    </location>
</feature>
<feature type="transmembrane region" description="Helical" evidence="6">
    <location>
        <begin position="12"/>
        <end position="33"/>
    </location>
</feature>
<dbReference type="Proteomes" id="UP001163821">
    <property type="component" value="Unassembled WGS sequence"/>
</dbReference>
<evidence type="ECO:0000256" key="3">
    <source>
        <dbReference type="ARBA" id="ARBA00022692"/>
    </source>
</evidence>
<evidence type="ECO:0000256" key="6">
    <source>
        <dbReference type="SAM" id="Phobius"/>
    </source>
</evidence>
<dbReference type="GO" id="GO:0020037">
    <property type="term" value="F:heme binding"/>
    <property type="evidence" value="ECO:0007669"/>
    <property type="project" value="TreeGrafter"/>
</dbReference>
<dbReference type="PANTHER" id="PTHR30485:SF1">
    <property type="entry name" value="CYTOCHROME YDHU-RELATED"/>
    <property type="match status" value="1"/>
</dbReference>
<name>A0AA41YBW4_9BACT</name>
<gene>
    <name evidence="8" type="ORF">N2K84_04485</name>
</gene>
<evidence type="ECO:0000313" key="9">
    <source>
        <dbReference type="Proteomes" id="UP001163821"/>
    </source>
</evidence>
<keyword evidence="4 6" id="KW-1133">Transmembrane helix</keyword>
<evidence type="ECO:0000256" key="1">
    <source>
        <dbReference type="ARBA" id="ARBA00004651"/>
    </source>
</evidence>
<evidence type="ECO:0000256" key="4">
    <source>
        <dbReference type="ARBA" id="ARBA00022989"/>
    </source>
</evidence>
<dbReference type="InterPro" id="IPR011577">
    <property type="entry name" value="Cyt_b561_bac/Ni-Hgenase"/>
</dbReference>
<evidence type="ECO:0000259" key="7">
    <source>
        <dbReference type="Pfam" id="PF01292"/>
    </source>
</evidence>
<keyword evidence="9" id="KW-1185">Reference proteome</keyword>
<dbReference type="Pfam" id="PF01292">
    <property type="entry name" value="Ni_hydr_CYTB"/>
    <property type="match status" value="1"/>
</dbReference>
<dbReference type="GO" id="GO:0009055">
    <property type="term" value="F:electron transfer activity"/>
    <property type="evidence" value="ECO:0007669"/>
    <property type="project" value="InterPro"/>
</dbReference>
<dbReference type="InterPro" id="IPR051542">
    <property type="entry name" value="Hydrogenase_cytochrome"/>
</dbReference>